<dbReference type="EMBL" id="KQ999323">
    <property type="protein sequence ID" value="KZV41943.1"/>
    <property type="molecule type" value="Genomic_DNA"/>
</dbReference>
<gene>
    <name evidence="6" type="ORF">F511_32076</name>
</gene>
<keyword evidence="3" id="KW-0804">Transcription</keyword>
<dbReference type="GO" id="GO:0000160">
    <property type="term" value="P:phosphorelay signal transduction system"/>
    <property type="evidence" value="ECO:0007669"/>
    <property type="project" value="UniProtKB-KW"/>
</dbReference>
<evidence type="ECO:0000256" key="1">
    <source>
        <dbReference type="ARBA" id="ARBA00023012"/>
    </source>
</evidence>
<organism evidence="6 7">
    <name type="scientific">Dorcoceras hygrometricum</name>
    <dbReference type="NCBI Taxonomy" id="472368"/>
    <lineage>
        <taxon>Eukaryota</taxon>
        <taxon>Viridiplantae</taxon>
        <taxon>Streptophyta</taxon>
        <taxon>Embryophyta</taxon>
        <taxon>Tracheophyta</taxon>
        <taxon>Spermatophyta</taxon>
        <taxon>Magnoliopsida</taxon>
        <taxon>eudicotyledons</taxon>
        <taxon>Gunneridae</taxon>
        <taxon>Pentapetalae</taxon>
        <taxon>asterids</taxon>
        <taxon>lamiids</taxon>
        <taxon>Lamiales</taxon>
        <taxon>Gesneriaceae</taxon>
        <taxon>Didymocarpoideae</taxon>
        <taxon>Trichosporeae</taxon>
        <taxon>Loxocarpinae</taxon>
        <taxon>Dorcoceras</taxon>
    </lineage>
</organism>
<evidence type="ECO:0000313" key="6">
    <source>
        <dbReference type="EMBL" id="KZV41943.1"/>
    </source>
</evidence>
<dbReference type="PANTHER" id="PTHR43874">
    <property type="entry name" value="TWO-COMPONENT RESPONSE REGULATOR"/>
    <property type="match status" value="1"/>
</dbReference>
<dbReference type="InterPro" id="IPR045279">
    <property type="entry name" value="ARR-like"/>
</dbReference>
<feature type="domain" description="Response regulatory" evidence="5">
    <location>
        <begin position="21"/>
        <end position="139"/>
    </location>
</feature>
<sequence length="147" mass="16596">MEKGKNPMLTEHDHIDRSKIKILLCDINAESCQEVLALLCKCSYQVAAVWSAIEVFDTLNSQGPCADIILATVELLMANEANILRYIMRKKELRHIPVIILTTRDQVSVTVKGLRLGAADYLVKPLLEDELSNLWMHSLKFQGLFIS</sequence>
<protein>
    <recommendedName>
        <fullName evidence="5">Response regulatory domain-containing protein</fullName>
    </recommendedName>
</protein>
<dbReference type="GO" id="GO:0009736">
    <property type="term" value="P:cytokinin-activated signaling pathway"/>
    <property type="evidence" value="ECO:0007669"/>
    <property type="project" value="InterPro"/>
</dbReference>
<keyword evidence="7" id="KW-1185">Reference proteome</keyword>
<name>A0A2Z7CBW7_9LAMI</name>
<dbReference type="InterPro" id="IPR001789">
    <property type="entry name" value="Sig_transdc_resp-reg_receiver"/>
</dbReference>
<dbReference type="OrthoDB" id="60033at2759"/>
<evidence type="ECO:0000256" key="2">
    <source>
        <dbReference type="ARBA" id="ARBA00023015"/>
    </source>
</evidence>
<keyword evidence="2" id="KW-0805">Transcription regulation</keyword>
<dbReference type="SUPFAM" id="SSF52172">
    <property type="entry name" value="CheY-like"/>
    <property type="match status" value="1"/>
</dbReference>
<accession>A0A2Z7CBW7</accession>
<dbReference type="Gene3D" id="3.40.50.2300">
    <property type="match status" value="1"/>
</dbReference>
<reference evidence="6 7" key="1">
    <citation type="journal article" date="2015" name="Proc. Natl. Acad. Sci. U.S.A.">
        <title>The resurrection genome of Boea hygrometrica: A blueprint for survival of dehydration.</title>
        <authorList>
            <person name="Xiao L."/>
            <person name="Yang G."/>
            <person name="Zhang L."/>
            <person name="Yang X."/>
            <person name="Zhao S."/>
            <person name="Ji Z."/>
            <person name="Zhou Q."/>
            <person name="Hu M."/>
            <person name="Wang Y."/>
            <person name="Chen M."/>
            <person name="Xu Y."/>
            <person name="Jin H."/>
            <person name="Xiao X."/>
            <person name="Hu G."/>
            <person name="Bao F."/>
            <person name="Hu Y."/>
            <person name="Wan P."/>
            <person name="Li L."/>
            <person name="Deng X."/>
            <person name="Kuang T."/>
            <person name="Xiang C."/>
            <person name="Zhu J.K."/>
            <person name="Oliver M.J."/>
            <person name="He Y."/>
        </authorList>
    </citation>
    <scope>NUCLEOTIDE SEQUENCE [LARGE SCALE GENOMIC DNA]</scope>
    <source>
        <strain evidence="7">cv. XS01</strain>
    </source>
</reference>
<keyword evidence="1" id="KW-0902">Two-component regulatory system</keyword>
<evidence type="ECO:0000259" key="5">
    <source>
        <dbReference type="PROSITE" id="PS50110"/>
    </source>
</evidence>
<dbReference type="PANTHER" id="PTHR43874:SF1">
    <property type="entry name" value="TWO-COMPONENT RESPONSE REGULATOR-LIKE APRR1"/>
    <property type="match status" value="1"/>
</dbReference>
<evidence type="ECO:0000256" key="3">
    <source>
        <dbReference type="ARBA" id="ARBA00023163"/>
    </source>
</evidence>
<evidence type="ECO:0000313" key="7">
    <source>
        <dbReference type="Proteomes" id="UP000250235"/>
    </source>
</evidence>
<dbReference type="InterPro" id="IPR011006">
    <property type="entry name" value="CheY-like_superfamily"/>
</dbReference>
<comment type="caution">
    <text evidence="4">Lacks conserved residue(s) required for the propagation of feature annotation.</text>
</comment>
<proteinExistence type="predicted"/>
<evidence type="ECO:0000256" key="4">
    <source>
        <dbReference type="PROSITE-ProRule" id="PRU00169"/>
    </source>
</evidence>
<dbReference type="AlphaFoldDB" id="A0A2Z7CBW7"/>
<dbReference type="Pfam" id="PF00072">
    <property type="entry name" value="Response_reg"/>
    <property type="match status" value="1"/>
</dbReference>
<dbReference type="PROSITE" id="PS50110">
    <property type="entry name" value="RESPONSE_REGULATORY"/>
    <property type="match status" value="1"/>
</dbReference>
<dbReference type="Proteomes" id="UP000250235">
    <property type="component" value="Unassembled WGS sequence"/>
</dbReference>
<dbReference type="SMART" id="SM00448">
    <property type="entry name" value="REC"/>
    <property type="match status" value="1"/>
</dbReference>